<evidence type="ECO:0008006" key="3">
    <source>
        <dbReference type="Google" id="ProtNLM"/>
    </source>
</evidence>
<protein>
    <recommendedName>
        <fullName evidence="3">DUF3800 domain-containing protein</fullName>
    </recommendedName>
</protein>
<name>A0ABX4ZZM6_9ENTR</name>
<dbReference type="EMBL" id="PQVW01000014">
    <property type="protein sequence ID" value="POZ21135.1"/>
    <property type="molecule type" value="Genomic_DNA"/>
</dbReference>
<dbReference type="Proteomes" id="UP000237025">
    <property type="component" value="Unassembled WGS sequence"/>
</dbReference>
<gene>
    <name evidence="1" type="ORF">C3712_16810</name>
</gene>
<sequence>MKTIYHWKVKALNIYIDESVHEEFGFMILAYVVCNQDPQSDICKILSEHSVDEHHSCARMDKSESLRNLRGNLISYLNSNSRWGVFIMPSEYRHRSYADVSFLLSLLIKNFPDGKGNIFFDEGIINSTEVLSLCSDEVKVITCSSHEVCGIQLADLVASFGGVRYRETITGKAKILTYGYDYGYESPIEAPLGFELFATLRQSMLRENEPLGDEMPEFATFKTINKGLVLSKNLTTEFSQLALKTFGEVYLGCIH</sequence>
<reference evidence="1 2" key="1">
    <citation type="submission" date="2018-02" db="EMBL/GenBank/DDBJ databases">
        <title>Lelliotia aquatilis sp. nov., isolated from drinking water.</title>
        <authorList>
            <person name="Kaempfer P."/>
            <person name="Glaeser S."/>
            <person name="Exner M."/>
            <person name="Doijad S."/>
            <person name="Chakraborty T."/>
        </authorList>
    </citation>
    <scope>NUCLEOTIDE SEQUENCE [LARGE SCALE GENOMIC DNA]</scope>
    <source>
        <strain evidence="1 2">6331-17</strain>
    </source>
</reference>
<accession>A0ABX4ZZM6</accession>
<organism evidence="1 2">
    <name type="scientific">Lelliottia aquatilis</name>
    <dbReference type="NCBI Taxonomy" id="2080838"/>
    <lineage>
        <taxon>Bacteria</taxon>
        <taxon>Pseudomonadati</taxon>
        <taxon>Pseudomonadota</taxon>
        <taxon>Gammaproteobacteria</taxon>
        <taxon>Enterobacterales</taxon>
        <taxon>Enterobacteriaceae</taxon>
        <taxon>Lelliottia</taxon>
    </lineage>
</organism>
<dbReference type="Pfam" id="PF12686">
    <property type="entry name" value="DUF3800"/>
    <property type="match status" value="1"/>
</dbReference>
<evidence type="ECO:0000313" key="2">
    <source>
        <dbReference type="Proteomes" id="UP000237025"/>
    </source>
</evidence>
<evidence type="ECO:0000313" key="1">
    <source>
        <dbReference type="EMBL" id="POZ21135.1"/>
    </source>
</evidence>
<comment type="caution">
    <text evidence="1">The sequence shown here is derived from an EMBL/GenBank/DDBJ whole genome shotgun (WGS) entry which is preliminary data.</text>
</comment>
<proteinExistence type="predicted"/>
<keyword evidence="2" id="KW-1185">Reference proteome</keyword>
<dbReference type="InterPro" id="IPR024524">
    <property type="entry name" value="DUF3800"/>
</dbReference>
<dbReference type="RefSeq" id="WP_103949968.1">
    <property type="nucleotide sequence ID" value="NZ_PQVT01000015.1"/>
</dbReference>